<accession>A0A5C5FY08</accession>
<dbReference type="EMBL" id="SOZI01000049">
    <property type="protein sequence ID" value="TNY21169.1"/>
    <property type="molecule type" value="Genomic_DNA"/>
</dbReference>
<sequence>DADSDLSRLGRRALRLHLTQHLFTRLSSTHPALLSQALTASSHSALSLDAILDTKTLGAGVGRAWRLEEAVRWREVRGPDGEMTGLYKCRGSAVEAVVGAV</sequence>
<name>A0A5C5FY08_9BASI</name>
<dbReference type="STRING" id="5288.A0A5C5FY08"/>
<evidence type="ECO:0000313" key="2">
    <source>
        <dbReference type="Proteomes" id="UP000311382"/>
    </source>
</evidence>
<evidence type="ECO:0000313" key="1">
    <source>
        <dbReference type="EMBL" id="TNY21169.1"/>
    </source>
</evidence>
<comment type="caution">
    <text evidence="1">The sequence shown here is derived from an EMBL/GenBank/DDBJ whole genome shotgun (WGS) entry which is preliminary data.</text>
</comment>
<dbReference type="AlphaFoldDB" id="A0A5C5FY08"/>
<dbReference type="GO" id="GO:0005762">
    <property type="term" value="C:mitochondrial large ribosomal subunit"/>
    <property type="evidence" value="ECO:0007669"/>
    <property type="project" value="InterPro"/>
</dbReference>
<dbReference type="GO" id="GO:0003735">
    <property type="term" value="F:structural constituent of ribosome"/>
    <property type="evidence" value="ECO:0007669"/>
    <property type="project" value="InterPro"/>
</dbReference>
<organism evidence="1 2">
    <name type="scientific">Rhodotorula diobovata</name>
    <dbReference type="NCBI Taxonomy" id="5288"/>
    <lineage>
        <taxon>Eukaryota</taxon>
        <taxon>Fungi</taxon>
        <taxon>Dikarya</taxon>
        <taxon>Basidiomycota</taxon>
        <taxon>Pucciniomycotina</taxon>
        <taxon>Microbotryomycetes</taxon>
        <taxon>Sporidiobolales</taxon>
        <taxon>Sporidiobolaceae</taxon>
        <taxon>Rhodotorula</taxon>
    </lineage>
</organism>
<dbReference type="GO" id="GO:0032543">
    <property type="term" value="P:mitochondrial translation"/>
    <property type="evidence" value="ECO:0007669"/>
    <property type="project" value="InterPro"/>
</dbReference>
<feature type="non-terminal residue" evidence="1">
    <location>
        <position position="101"/>
    </location>
</feature>
<proteinExistence type="predicted"/>
<dbReference type="InterPro" id="IPR036389">
    <property type="entry name" value="RNase_III_sf"/>
</dbReference>
<feature type="non-terminal residue" evidence="1">
    <location>
        <position position="1"/>
    </location>
</feature>
<dbReference type="Gene3D" id="1.10.1520.10">
    <property type="entry name" value="Ribonuclease III domain"/>
    <property type="match status" value="1"/>
</dbReference>
<protein>
    <recommendedName>
        <fullName evidence="3">RNase III domain-containing protein</fullName>
    </recommendedName>
</protein>
<dbReference type="OrthoDB" id="2281895at2759"/>
<evidence type="ECO:0008006" key="3">
    <source>
        <dbReference type="Google" id="ProtNLM"/>
    </source>
</evidence>
<dbReference type="GO" id="GO:0006396">
    <property type="term" value="P:RNA processing"/>
    <property type="evidence" value="ECO:0007669"/>
    <property type="project" value="InterPro"/>
</dbReference>
<keyword evidence="2" id="KW-1185">Reference proteome</keyword>
<dbReference type="InterPro" id="IPR040030">
    <property type="entry name" value="Ribosomal_mL57"/>
</dbReference>
<dbReference type="Proteomes" id="UP000311382">
    <property type="component" value="Unassembled WGS sequence"/>
</dbReference>
<dbReference type="GO" id="GO:0004525">
    <property type="term" value="F:ribonuclease III activity"/>
    <property type="evidence" value="ECO:0007669"/>
    <property type="project" value="InterPro"/>
</dbReference>
<dbReference type="PANTHER" id="PTHR28160">
    <property type="entry name" value="54S RIBOSOMAL PROTEIN L15, MITOCHONDRIAL"/>
    <property type="match status" value="1"/>
</dbReference>
<reference evidence="1 2" key="1">
    <citation type="submission" date="2019-03" db="EMBL/GenBank/DDBJ databases">
        <title>Rhodosporidium diobovatum UCD-FST 08-225 genome sequencing, assembly, and annotation.</title>
        <authorList>
            <person name="Fakankun I.U."/>
            <person name="Fristensky B."/>
            <person name="Levin D.B."/>
        </authorList>
    </citation>
    <scope>NUCLEOTIDE SEQUENCE [LARGE SCALE GENOMIC DNA]</scope>
    <source>
        <strain evidence="1 2">UCD-FST 08-225</strain>
    </source>
</reference>
<gene>
    <name evidence="1" type="ORF">DMC30DRAFT_344503</name>
</gene>
<dbReference type="PANTHER" id="PTHR28160:SF1">
    <property type="entry name" value="LARGE RIBOSOMAL SUBUNIT PROTEIN ML57"/>
    <property type="match status" value="1"/>
</dbReference>